<name>A0A5C6BU35_9BACT</name>
<protein>
    <submittedName>
        <fullName evidence="2">Uncharacterized protein</fullName>
    </submittedName>
</protein>
<dbReference type="AlphaFoldDB" id="A0A5C6BU35"/>
<comment type="caution">
    <text evidence="2">The sequence shown here is derived from an EMBL/GenBank/DDBJ whole genome shotgun (WGS) entry which is preliminary data.</text>
</comment>
<sequence>MISGLICPLMLFSASSPQFRGSSPSPDVRAARDVLDMPGRTTSSFSKRRSLREWNRPEGDRSDLERADVGRRILWTPRFDRLLSLVTINQQSG</sequence>
<proteinExistence type="predicted"/>
<feature type="compositionally biased region" description="Basic and acidic residues" evidence="1">
    <location>
        <begin position="51"/>
        <end position="63"/>
    </location>
</feature>
<evidence type="ECO:0000256" key="1">
    <source>
        <dbReference type="SAM" id="MobiDB-lite"/>
    </source>
</evidence>
<gene>
    <name evidence="2" type="ORF">Poly21_23900</name>
</gene>
<dbReference type="EMBL" id="SJPU01000002">
    <property type="protein sequence ID" value="TWU15197.1"/>
    <property type="molecule type" value="Genomic_DNA"/>
</dbReference>
<dbReference type="Proteomes" id="UP000319908">
    <property type="component" value="Unassembled WGS sequence"/>
</dbReference>
<feature type="region of interest" description="Disordered" evidence="1">
    <location>
        <begin position="35"/>
        <end position="63"/>
    </location>
</feature>
<accession>A0A5C6BU35</accession>
<organism evidence="2 3">
    <name type="scientific">Allorhodopirellula heiligendammensis</name>
    <dbReference type="NCBI Taxonomy" id="2714739"/>
    <lineage>
        <taxon>Bacteria</taxon>
        <taxon>Pseudomonadati</taxon>
        <taxon>Planctomycetota</taxon>
        <taxon>Planctomycetia</taxon>
        <taxon>Pirellulales</taxon>
        <taxon>Pirellulaceae</taxon>
        <taxon>Allorhodopirellula</taxon>
    </lineage>
</organism>
<keyword evidence="3" id="KW-1185">Reference proteome</keyword>
<evidence type="ECO:0000313" key="2">
    <source>
        <dbReference type="EMBL" id="TWU15197.1"/>
    </source>
</evidence>
<evidence type="ECO:0000313" key="3">
    <source>
        <dbReference type="Proteomes" id="UP000319908"/>
    </source>
</evidence>
<reference evidence="2 3" key="1">
    <citation type="journal article" date="2020" name="Antonie Van Leeuwenhoek">
        <title>Rhodopirellula heiligendammensis sp. nov., Rhodopirellula pilleata sp. nov., and Rhodopirellula solitaria sp. nov. isolated from natural or artificial marine surfaces in Northern Germany and California, USA, and emended description of the genus Rhodopirellula.</title>
        <authorList>
            <person name="Kallscheuer N."/>
            <person name="Wiegand S."/>
            <person name="Jogler M."/>
            <person name="Boedeker C."/>
            <person name="Peeters S.H."/>
            <person name="Rast P."/>
            <person name="Heuer A."/>
            <person name="Jetten M.S.M."/>
            <person name="Rohde M."/>
            <person name="Jogler C."/>
        </authorList>
    </citation>
    <scope>NUCLEOTIDE SEQUENCE [LARGE SCALE GENOMIC DNA]</scope>
    <source>
        <strain evidence="2 3">Poly21</strain>
    </source>
</reference>